<name>A0A177CDL9_9PLEO</name>
<reference evidence="1 2" key="1">
    <citation type="submission" date="2016-05" db="EMBL/GenBank/DDBJ databases">
        <title>Comparative analysis of secretome profiles of manganese(II)-oxidizing ascomycete fungi.</title>
        <authorList>
            <consortium name="DOE Joint Genome Institute"/>
            <person name="Zeiner C.A."/>
            <person name="Purvine S.O."/>
            <person name="Zink E.M."/>
            <person name="Wu S."/>
            <person name="Pasa-Tolic L."/>
            <person name="Chaput D.L."/>
            <person name="Haridas S."/>
            <person name="Grigoriev I.V."/>
            <person name="Santelli C.M."/>
            <person name="Hansel C.M."/>
        </authorList>
    </citation>
    <scope>NUCLEOTIDE SEQUENCE [LARGE SCALE GENOMIC DNA]</scope>
    <source>
        <strain evidence="1 2">AP3s5-JAC2a</strain>
    </source>
</reference>
<dbReference type="RefSeq" id="XP_018035223.1">
    <property type="nucleotide sequence ID" value="XM_018187495.1"/>
</dbReference>
<accession>A0A177CDL9</accession>
<sequence>MCLPLLNISSMQSHLGIAAQEDDEEAFEYAFGLAPRSRSVEYTKSPKERVTMYEEVEVGYARGAACCVGVLSSLTPSSILGCRPFAPSSDLVGSSLAPSSQNPTVLLRGWALTCCGDLTHSNVLNRSYIVSRRIRCTLPKGLFPSSPPVVHRSHQRAASCLVTSACCASFPAFAMHLSTPPGVAVARGG</sequence>
<dbReference type="Proteomes" id="UP000077069">
    <property type="component" value="Unassembled WGS sequence"/>
</dbReference>
<protein>
    <submittedName>
        <fullName evidence="1">Uncharacterized protein</fullName>
    </submittedName>
</protein>
<keyword evidence="2" id="KW-1185">Reference proteome</keyword>
<dbReference type="InParanoid" id="A0A177CDL9"/>
<dbReference type="AlphaFoldDB" id="A0A177CDL9"/>
<evidence type="ECO:0000313" key="2">
    <source>
        <dbReference type="Proteomes" id="UP000077069"/>
    </source>
</evidence>
<dbReference type="EMBL" id="KV441553">
    <property type="protein sequence ID" value="OAG04858.1"/>
    <property type="molecule type" value="Genomic_DNA"/>
</dbReference>
<organism evidence="1 2">
    <name type="scientific">Paraphaeosphaeria sporulosa</name>
    <dbReference type="NCBI Taxonomy" id="1460663"/>
    <lineage>
        <taxon>Eukaryota</taxon>
        <taxon>Fungi</taxon>
        <taxon>Dikarya</taxon>
        <taxon>Ascomycota</taxon>
        <taxon>Pezizomycotina</taxon>
        <taxon>Dothideomycetes</taxon>
        <taxon>Pleosporomycetidae</taxon>
        <taxon>Pleosporales</taxon>
        <taxon>Massarineae</taxon>
        <taxon>Didymosphaeriaceae</taxon>
        <taxon>Paraphaeosphaeria</taxon>
    </lineage>
</organism>
<evidence type="ECO:0000313" key="1">
    <source>
        <dbReference type="EMBL" id="OAG04858.1"/>
    </source>
</evidence>
<gene>
    <name evidence="1" type="ORF">CC84DRAFT_806296</name>
</gene>
<dbReference type="GeneID" id="28770981"/>
<proteinExistence type="predicted"/>